<dbReference type="eggNOG" id="ENOG5031D3D">
    <property type="taxonomic scope" value="Bacteria"/>
</dbReference>
<dbReference type="PATRIC" id="fig|946077.3.peg.1007"/>
<proteinExistence type="predicted"/>
<dbReference type="STRING" id="946077.W5A_04963"/>
<dbReference type="InterPro" id="IPR032577">
    <property type="entry name" value="DUF4920"/>
</dbReference>
<dbReference type="AlphaFoldDB" id="I0WGM1"/>
<dbReference type="EMBL" id="AJJU01000004">
    <property type="protein sequence ID" value="EID75537.1"/>
    <property type="molecule type" value="Genomic_DNA"/>
</dbReference>
<dbReference type="PROSITE" id="PS51257">
    <property type="entry name" value="PROKAR_LIPOPROTEIN"/>
    <property type="match status" value="1"/>
</dbReference>
<dbReference type="RefSeq" id="WP_008238039.1">
    <property type="nucleotide sequence ID" value="NZ_AJJU01000004.1"/>
</dbReference>
<protein>
    <recommendedName>
        <fullName evidence="3">Branched-chain amino acid aminotransferase</fullName>
    </recommendedName>
</protein>
<evidence type="ECO:0000313" key="1">
    <source>
        <dbReference type="EMBL" id="EID75537.1"/>
    </source>
</evidence>
<organism evidence="1 2">
    <name type="scientific">Imtechella halotolerans K1</name>
    <dbReference type="NCBI Taxonomy" id="946077"/>
    <lineage>
        <taxon>Bacteria</taxon>
        <taxon>Pseudomonadati</taxon>
        <taxon>Bacteroidota</taxon>
        <taxon>Flavobacteriia</taxon>
        <taxon>Flavobacteriales</taxon>
        <taxon>Flavobacteriaceae</taxon>
        <taxon>Imtechella</taxon>
    </lineage>
</organism>
<name>I0WGM1_9FLAO</name>
<accession>I0WGM1</accession>
<evidence type="ECO:0000313" key="2">
    <source>
        <dbReference type="Proteomes" id="UP000005938"/>
    </source>
</evidence>
<keyword evidence="2" id="KW-1185">Reference proteome</keyword>
<dbReference type="Proteomes" id="UP000005938">
    <property type="component" value="Unassembled WGS sequence"/>
</dbReference>
<sequence length="170" mass="18943">MKKVVFTLMTATLLYACKTENNKQTTEQTSEVVEETIAYASYGDSITPNNAIKVEEMYANYKSMGIGDTTQVKYTAIVEEVCQSKGCWMKLRLEDGTQAMVKFKDYAFFMPKDIAGKEVIVDGKAFVEEMSVEDQRHFAEDAGKSAEEIAAITLPKKTYSIEAAGVLIKQ</sequence>
<comment type="caution">
    <text evidence="1">The sequence shown here is derived from an EMBL/GenBank/DDBJ whole genome shotgun (WGS) entry which is preliminary data.</text>
</comment>
<reference evidence="1 2" key="1">
    <citation type="journal article" date="2012" name="J. Bacteriol.">
        <title>Genome Sequence of the Halotolerant Bacterium Imtechella halotolerans K1T.</title>
        <authorList>
            <person name="Kumar S."/>
            <person name="Vikram S."/>
            <person name="Subramanian S."/>
            <person name="Raghava G.P."/>
            <person name="Pinnaka A.K."/>
        </authorList>
    </citation>
    <scope>NUCLEOTIDE SEQUENCE [LARGE SCALE GENOMIC DNA]</scope>
    <source>
        <strain evidence="1 2">K1</strain>
    </source>
</reference>
<dbReference type="Pfam" id="PF16267">
    <property type="entry name" value="DUF4920"/>
    <property type="match status" value="1"/>
</dbReference>
<evidence type="ECO:0008006" key="3">
    <source>
        <dbReference type="Google" id="ProtNLM"/>
    </source>
</evidence>
<dbReference type="OrthoDB" id="129527at2"/>
<gene>
    <name evidence="1" type="ORF">W5A_04963</name>
</gene>